<accession>A0A251T2K3</accession>
<evidence type="ECO:0000313" key="2">
    <source>
        <dbReference type="EMBL" id="OTG04902.1"/>
    </source>
</evidence>
<evidence type="ECO:0000313" key="1">
    <source>
        <dbReference type="EMBL" id="KAF5777749.1"/>
    </source>
</evidence>
<gene>
    <name evidence="2" type="ORF">HannXRQ_Chr12g0367561</name>
    <name evidence="1" type="ORF">HanXRQr2_Chr12g0539391</name>
</gene>
<dbReference type="EMBL" id="MNCJ02000327">
    <property type="protein sequence ID" value="KAF5777749.1"/>
    <property type="molecule type" value="Genomic_DNA"/>
</dbReference>
<keyword evidence="3" id="KW-1185">Reference proteome</keyword>
<organism evidence="2 3">
    <name type="scientific">Helianthus annuus</name>
    <name type="common">Common sunflower</name>
    <dbReference type="NCBI Taxonomy" id="4232"/>
    <lineage>
        <taxon>Eukaryota</taxon>
        <taxon>Viridiplantae</taxon>
        <taxon>Streptophyta</taxon>
        <taxon>Embryophyta</taxon>
        <taxon>Tracheophyta</taxon>
        <taxon>Spermatophyta</taxon>
        <taxon>Magnoliopsida</taxon>
        <taxon>eudicotyledons</taxon>
        <taxon>Gunneridae</taxon>
        <taxon>Pentapetalae</taxon>
        <taxon>asterids</taxon>
        <taxon>campanulids</taxon>
        <taxon>Asterales</taxon>
        <taxon>Asteraceae</taxon>
        <taxon>Asteroideae</taxon>
        <taxon>Heliantheae alliance</taxon>
        <taxon>Heliantheae</taxon>
        <taxon>Helianthus</taxon>
    </lineage>
</organism>
<dbReference type="PANTHER" id="PTHR34555">
    <property type="entry name" value="INTEGRAL MEMBRANE HEMOLYSIN-III-LIKE PROTEIN"/>
    <property type="match status" value="1"/>
</dbReference>
<dbReference type="OrthoDB" id="1925139at2759"/>
<dbReference type="STRING" id="4232.A0A251T2K3"/>
<sequence>MINSEINTTDLGTNVPGTTAFHKQPVFAAKKVALREVQQNNNNNITRDIHSERLLPVDGQLFADASKTCGAKRATPDYAPSPILTNNLAHERFNLLHSKHEGYHGKNVGYSQSASVPHIKQEMSQINGNNMRYGSLVVPNQMASKVSVSRFKEYNEEQRTDRLVNLQNFINQCDGSEYKDNIQLLLRLSPLELSRHAVELEKRAIQLTIEEGKEMQRMQALNILGKSSITRNSMPITQHIQHKN</sequence>
<dbReference type="PANTHER" id="PTHR34555:SF7">
    <property type="entry name" value="DUF3741 DOMAIN-CONTAINING PROTEIN"/>
    <property type="match status" value="1"/>
</dbReference>
<dbReference type="AlphaFoldDB" id="A0A251T2K3"/>
<protein>
    <submittedName>
        <fullName evidence="2">Uncharacterized protein</fullName>
    </submittedName>
</protein>
<dbReference type="EMBL" id="CM007901">
    <property type="protein sequence ID" value="OTG04902.1"/>
    <property type="molecule type" value="Genomic_DNA"/>
</dbReference>
<dbReference type="OMA" id="LAHERFN"/>
<reference evidence="1" key="3">
    <citation type="submission" date="2020-06" db="EMBL/GenBank/DDBJ databases">
        <title>Helianthus annuus Genome sequencing and assembly Release 2.</title>
        <authorList>
            <person name="Gouzy J."/>
            <person name="Langlade N."/>
            <person name="Munos S."/>
        </authorList>
    </citation>
    <scope>NUCLEOTIDE SEQUENCE</scope>
    <source>
        <tissue evidence="1">Leaves</tissue>
    </source>
</reference>
<dbReference type="Proteomes" id="UP000215914">
    <property type="component" value="Chromosome 12"/>
</dbReference>
<name>A0A251T2K3_HELAN</name>
<reference evidence="2" key="2">
    <citation type="submission" date="2017-02" db="EMBL/GenBank/DDBJ databases">
        <title>Sunflower complete genome.</title>
        <authorList>
            <person name="Langlade N."/>
            <person name="Munos S."/>
        </authorList>
    </citation>
    <scope>NUCLEOTIDE SEQUENCE [LARGE SCALE GENOMIC DNA]</scope>
    <source>
        <tissue evidence="2">Leaves</tissue>
    </source>
</reference>
<evidence type="ECO:0000313" key="3">
    <source>
        <dbReference type="Proteomes" id="UP000215914"/>
    </source>
</evidence>
<dbReference type="Gramene" id="mRNA:HanXRQr2_Chr12g0539391">
    <property type="protein sequence ID" value="mRNA:HanXRQr2_Chr12g0539391"/>
    <property type="gene ID" value="HanXRQr2_Chr12g0539391"/>
</dbReference>
<reference evidence="1 3" key="1">
    <citation type="journal article" date="2017" name="Nature">
        <title>The sunflower genome provides insights into oil metabolism, flowering and Asterid evolution.</title>
        <authorList>
            <person name="Badouin H."/>
            <person name="Gouzy J."/>
            <person name="Grassa C.J."/>
            <person name="Murat F."/>
            <person name="Staton S.E."/>
            <person name="Cottret L."/>
            <person name="Lelandais-Briere C."/>
            <person name="Owens G.L."/>
            <person name="Carrere S."/>
            <person name="Mayjonade B."/>
            <person name="Legrand L."/>
            <person name="Gill N."/>
            <person name="Kane N.C."/>
            <person name="Bowers J.E."/>
            <person name="Hubner S."/>
            <person name="Bellec A."/>
            <person name="Berard A."/>
            <person name="Berges H."/>
            <person name="Blanchet N."/>
            <person name="Boniface M.C."/>
            <person name="Brunel D."/>
            <person name="Catrice O."/>
            <person name="Chaidir N."/>
            <person name="Claudel C."/>
            <person name="Donnadieu C."/>
            <person name="Faraut T."/>
            <person name="Fievet G."/>
            <person name="Helmstetter N."/>
            <person name="King M."/>
            <person name="Knapp S.J."/>
            <person name="Lai Z."/>
            <person name="Le Paslier M.C."/>
            <person name="Lippi Y."/>
            <person name="Lorenzon L."/>
            <person name="Mandel J.R."/>
            <person name="Marage G."/>
            <person name="Marchand G."/>
            <person name="Marquand E."/>
            <person name="Bret-Mestries E."/>
            <person name="Morien E."/>
            <person name="Nambeesan S."/>
            <person name="Nguyen T."/>
            <person name="Pegot-Espagnet P."/>
            <person name="Pouilly N."/>
            <person name="Raftis F."/>
            <person name="Sallet E."/>
            <person name="Schiex T."/>
            <person name="Thomas J."/>
            <person name="Vandecasteele C."/>
            <person name="Vares D."/>
            <person name="Vear F."/>
            <person name="Vautrin S."/>
            <person name="Crespi M."/>
            <person name="Mangin B."/>
            <person name="Burke J.M."/>
            <person name="Salse J."/>
            <person name="Munos S."/>
            <person name="Vincourt P."/>
            <person name="Rieseberg L.H."/>
            <person name="Langlade N.B."/>
        </authorList>
    </citation>
    <scope>NUCLEOTIDE SEQUENCE [LARGE SCALE GENOMIC DNA]</scope>
    <source>
        <strain evidence="3">cv. SF193</strain>
        <tissue evidence="1">Leaves</tissue>
    </source>
</reference>
<dbReference type="InParanoid" id="A0A251T2K3"/>
<proteinExistence type="predicted"/>